<evidence type="ECO:0000256" key="4">
    <source>
        <dbReference type="ARBA" id="ARBA00022898"/>
    </source>
</evidence>
<dbReference type="Gene3D" id="3.40.640.10">
    <property type="entry name" value="Type I PLP-dependent aspartate aminotransferase-like (Major domain)"/>
    <property type="match status" value="1"/>
</dbReference>
<proteinExistence type="inferred from homology"/>
<evidence type="ECO:0000256" key="2">
    <source>
        <dbReference type="ARBA" id="ARBA00009533"/>
    </source>
</evidence>
<dbReference type="PANTHER" id="PTHR43321">
    <property type="entry name" value="GLUTAMATE DECARBOXYLASE"/>
    <property type="match status" value="1"/>
</dbReference>
<gene>
    <name evidence="8" type="primary">gadB_1</name>
    <name evidence="8" type="ORF">Mal52_57610</name>
</gene>
<accession>A0A517ZXM4</accession>
<evidence type="ECO:0000313" key="9">
    <source>
        <dbReference type="Proteomes" id="UP000319383"/>
    </source>
</evidence>
<keyword evidence="9" id="KW-1185">Reference proteome</keyword>
<dbReference type="EMBL" id="CP036276">
    <property type="protein sequence ID" value="QDU47233.1"/>
    <property type="molecule type" value="Genomic_DNA"/>
</dbReference>
<dbReference type="AlphaFoldDB" id="A0A517ZXM4"/>
<dbReference type="SUPFAM" id="SSF53383">
    <property type="entry name" value="PLP-dependent transferases"/>
    <property type="match status" value="1"/>
</dbReference>
<protein>
    <recommendedName>
        <fullName evidence="3">glutamate decarboxylase</fullName>
        <ecNumber evidence="3">4.1.1.15</ecNumber>
    </recommendedName>
</protein>
<dbReference type="GO" id="GO:0005829">
    <property type="term" value="C:cytosol"/>
    <property type="evidence" value="ECO:0007669"/>
    <property type="project" value="TreeGrafter"/>
</dbReference>
<dbReference type="EC" id="4.1.1.15" evidence="3"/>
<dbReference type="PANTHER" id="PTHR43321:SF3">
    <property type="entry name" value="GLUTAMATE DECARBOXYLASE"/>
    <property type="match status" value="1"/>
</dbReference>
<evidence type="ECO:0000256" key="1">
    <source>
        <dbReference type="ARBA" id="ARBA00001933"/>
    </source>
</evidence>
<dbReference type="Proteomes" id="UP000319383">
    <property type="component" value="Chromosome"/>
</dbReference>
<comment type="similarity">
    <text evidence="2 7">Belongs to the group II decarboxylase family.</text>
</comment>
<organism evidence="8 9">
    <name type="scientific">Symmachiella dynata</name>
    <dbReference type="NCBI Taxonomy" id="2527995"/>
    <lineage>
        <taxon>Bacteria</taxon>
        <taxon>Pseudomonadati</taxon>
        <taxon>Planctomycetota</taxon>
        <taxon>Planctomycetia</taxon>
        <taxon>Planctomycetales</taxon>
        <taxon>Planctomycetaceae</taxon>
        <taxon>Symmachiella</taxon>
    </lineage>
</organism>
<evidence type="ECO:0000313" key="8">
    <source>
        <dbReference type="EMBL" id="QDU47233.1"/>
    </source>
</evidence>
<dbReference type="Pfam" id="PF00282">
    <property type="entry name" value="Pyridoxal_deC"/>
    <property type="match status" value="1"/>
</dbReference>
<sequence length="469" mass="52079">MFNRKIHRHATHIPQRGTHADIAQPAQAAAVVGAQLPQTQTPAAVAYLDVQETLHLANDRNYDLSSFRHTWQEPEFTRLIQQLSQKTAATETATLERRCLQMLGDLFHTAEPAGASVSSPALAVQLAGLAMLWNWRRHHRTSGQPITRPNIIWGRTPSPAWAQFSRIFEIEPRSAESTDNRFVLDVDSAMARIDANTIGVVGVLGNDVTGNYDSLAELNDGLTHIDNTTGHNVPIHVDAAGGFVAPFLTPEMPWDFRLPRVQSIQVSGGQYGMVQPAAEWVLWRDPATLPAGLCDTNHDDNAVSAPEHVVAQYYSFLRLGRDGYTRIMQDLQDVSQIVAQGLAATNRFEVLSDSHSLPLVCAKLRDGSRFSVLDVSQELHERGWQVPASRVGSGPVEILRIVPGEGFDRSRAEMLVQDIRRVLKVLDIRPPRRTRQEIEQSLLHDVSETLHDLRGIHTRIPLTTPARVS</sequence>
<keyword evidence="4 7" id="KW-0663">Pyridoxal phosphate</keyword>
<comment type="cofactor">
    <cofactor evidence="1 7">
        <name>pyridoxal 5'-phosphate</name>
        <dbReference type="ChEBI" id="CHEBI:597326"/>
    </cofactor>
</comment>
<evidence type="ECO:0000256" key="3">
    <source>
        <dbReference type="ARBA" id="ARBA00012421"/>
    </source>
</evidence>
<evidence type="ECO:0000256" key="6">
    <source>
        <dbReference type="ARBA" id="ARBA00048868"/>
    </source>
</evidence>
<dbReference type="GO" id="GO:0006538">
    <property type="term" value="P:L-glutamate catabolic process"/>
    <property type="evidence" value="ECO:0007669"/>
    <property type="project" value="TreeGrafter"/>
</dbReference>
<dbReference type="InterPro" id="IPR002129">
    <property type="entry name" value="PyrdxlP-dep_de-COase"/>
</dbReference>
<evidence type="ECO:0000256" key="5">
    <source>
        <dbReference type="ARBA" id="ARBA00023239"/>
    </source>
</evidence>
<dbReference type="KEGG" id="sdyn:Mal52_57610"/>
<evidence type="ECO:0000256" key="7">
    <source>
        <dbReference type="RuleBase" id="RU000382"/>
    </source>
</evidence>
<comment type="catalytic activity">
    <reaction evidence="6">
        <text>L-glutamate + H(+) = 4-aminobutanoate + CO2</text>
        <dbReference type="Rhea" id="RHEA:17785"/>
        <dbReference type="ChEBI" id="CHEBI:15378"/>
        <dbReference type="ChEBI" id="CHEBI:16526"/>
        <dbReference type="ChEBI" id="CHEBI:29985"/>
        <dbReference type="ChEBI" id="CHEBI:59888"/>
        <dbReference type="EC" id="4.1.1.15"/>
    </reaction>
</comment>
<name>A0A517ZXM4_9PLAN</name>
<dbReference type="InterPro" id="IPR015421">
    <property type="entry name" value="PyrdxlP-dep_Trfase_major"/>
</dbReference>
<reference evidence="8 9" key="1">
    <citation type="submission" date="2019-02" db="EMBL/GenBank/DDBJ databases">
        <title>Deep-cultivation of Planctomycetes and their phenomic and genomic characterization uncovers novel biology.</title>
        <authorList>
            <person name="Wiegand S."/>
            <person name="Jogler M."/>
            <person name="Boedeker C."/>
            <person name="Pinto D."/>
            <person name="Vollmers J."/>
            <person name="Rivas-Marin E."/>
            <person name="Kohn T."/>
            <person name="Peeters S.H."/>
            <person name="Heuer A."/>
            <person name="Rast P."/>
            <person name="Oberbeckmann S."/>
            <person name="Bunk B."/>
            <person name="Jeske O."/>
            <person name="Meyerdierks A."/>
            <person name="Storesund J.E."/>
            <person name="Kallscheuer N."/>
            <person name="Luecker S."/>
            <person name="Lage O.M."/>
            <person name="Pohl T."/>
            <person name="Merkel B.J."/>
            <person name="Hornburger P."/>
            <person name="Mueller R.-W."/>
            <person name="Bruemmer F."/>
            <person name="Labrenz M."/>
            <person name="Spormann A.M."/>
            <person name="Op den Camp H."/>
            <person name="Overmann J."/>
            <person name="Amann R."/>
            <person name="Jetten M.S.M."/>
            <person name="Mascher T."/>
            <person name="Medema M.H."/>
            <person name="Devos D.P."/>
            <person name="Kaster A.-K."/>
            <person name="Ovreas L."/>
            <person name="Rohde M."/>
            <person name="Galperin M.Y."/>
            <person name="Jogler C."/>
        </authorList>
    </citation>
    <scope>NUCLEOTIDE SEQUENCE [LARGE SCALE GENOMIC DNA]</scope>
    <source>
        <strain evidence="8 9">Mal52</strain>
    </source>
</reference>
<dbReference type="RefSeq" id="WP_145379973.1">
    <property type="nucleotide sequence ID" value="NZ_CP036276.1"/>
</dbReference>
<dbReference type="Gene3D" id="3.90.1150.160">
    <property type="match status" value="1"/>
</dbReference>
<dbReference type="GO" id="GO:0030170">
    <property type="term" value="F:pyridoxal phosphate binding"/>
    <property type="evidence" value="ECO:0007669"/>
    <property type="project" value="InterPro"/>
</dbReference>
<keyword evidence="5 7" id="KW-0456">Lyase</keyword>
<dbReference type="GO" id="GO:0004351">
    <property type="term" value="F:glutamate decarboxylase activity"/>
    <property type="evidence" value="ECO:0007669"/>
    <property type="project" value="UniProtKB-EC"/>
</dbReference>
<dbReference type="InterPro" id="IPR015424">
    <property type="entry name" value="PyrdxlP-dep_Trfase"/>
</dbReference>
<dbReference type="InterPro" id="IPR010107">
    <property type="entry name" value="Glutamate_decarboxylase"/>
</dbReference>